<evidence type="ECO:0000313" key="3">
    <source>
        <dbReference type="Proteomes" id="UP001566132"/>
    </source>
</evidence>
<reference evidence="2 3" key="1">
    <citation type="submission" date="2024-05" db="EMBL/GenBank/DDBJ databases">
        <title>Genetic variation in Jamaican populations of the coffee berry borer (Hypothenemus hampei).</title>
        <authorList>
            <person name="Errbii M."/>
            <person name="Myrie A."/>
        </authorList>
    </citation>
    <scope>NUCLEOTIDE SEQUENCE [LARGE SCALE GENOMIC DNA]</scope>
    <source>
        <strain evidence="2">JA-Hopewell-2020-01-JO</strain>
        <tissue evidence="2">Whole body</tissue>
    </source>
</reference>
<name>A0ABD1EJE6_HYPHA</name>
<dbReference type="AlphaFoldDB" id="A0ABD1EJE6"/>
<dbReference type="Pfam" id="PF07165">
    <property type="entry name" value="DUF1397"/>
    <property type="match status" value="1"/>
</dbReference>
<keyword evidence="1" id="KW-0732">Signal</keyword>
<evidence type="ECO:0000256" key="1">
    <source>
        <dbReference type="SAM" id="SignalP"/>
    </source>
</evidence>
<dbReference type="PANTHER" id="PTHR20997:SF2">
    <property type="entry name" value="EG:BACR42I17.2 PROTEIN-RELATED"/>
    <property type="match status" value="1"/>
</dbReference>
<feature type="signal peptide" evidence="1">
    <location>
        <begin position="1"/>
        <end position="17"/>
    </location>
</feature>
<protein>
    <submittedName>
        <fullName evidence="2">Uncharacterized protein</fullName>
    </submittedName>
</protein>
<feature type="chain" id="PRO_5044747117" evidence="1">
    <location>
        <begin position="18"/>
        <end position="248"/>
    </location>
</feature>
<dbReference type="InterPro" id="IPR009832">
    <property type="entry name" value="DUF1397"/>
</dbReference>
<gene>
    <name evidence="2" type="ORF">ABEB36_010347</name>
</gene>
<evidence type="ECO:0000313" key="2">
    <source>
        <dbReference type="EMBL" id="KAL1494814.1"/>
    </source>
</evidence>
<keyword evidence="3" id="KW-1185">Reference proteome</keyword>
<dbReference type="Proteomes" id="UP001566132">
    <property type="component" value="Unassembled WGS sequence"/>
</dbReference>
<organism evidence="2 3">
    <name type="scientific">Hypothenemus hampei</name>
    <name type="common">Coffee berry borer</name>
    <dbReference type="NCBI Taxonomy" id="57062"/>
    <lineage>
        <taxon>Eukaryota</taxon>
        <taxon>Metazoa</taxon>
        <taxon>Ecdysozoa</taxon>
        <taxon>Arthropoda</taxon>
        <taxon>Hexapoda</taxon>
        <taxon>Insecta</taxon>
        <taxon>Pterygota</taxon>
        <taxon>Neoptera</taxon>
        <taxon>Endopterygota</taxon>
        <taxon>Coleoptera</taxon>
        <taxon>Polyphaga</taxon>
        <taxon>Cucujiformia</taxon>
        <taxon>Curculionidae</taxon>
        <taxon>Scolytinae</taxon>
        <taxon>Hypothenemus</taxon>
    </lineage>
</organism>
<proteinExistence type="predicted"/>
<dbReference type="PANTHER" id="PTHR20997">
    <property type="entry name" value="EG:BACR42I17.2 PROTEIN-RELATED"/>
    <property type="match status" value="1"/>
</dbReference>
<accession>A0ABD1EJE6</accession>
<comment type="caution">
    <text evidence="2">The sequence shown here is derived from an EMBL/GenBank/DDBJ whole genome shotgun (WGS) entry which is preliminary data.</text>
</comment>
<sequence length="248" mass="27956">MQSFMLISLLLAGACLAEIEIGNYLNNFNDVPLVKKRCEEKGKPDSYDRLKVAVNDTRTCFDGKVNPGHLKDELEEAKKTGSMDEVFGKYCNKRQQYKDCILKTVNVAKECLEESESSAIDTLIRITDNVLDFACYRDGDRLAMFVAEGGPECVTSRTEQIKNCINATLKIDTTNLTLENIPENLPTLTINKEKCDKLVEVQECVVKDLETNCKDTTPANIVEALFKFVKKTACNNIKQKRSMLDYLL</sequence>
<dbReference type="EMBL" id="JBDJPC010000007">
    <property type="protein sequence ID" value="KAL1494814.1"/>
    <property type="molecule type" value="Genomic_DNA"/>
</dbReference>